<evidence type="ECO:0000256" key="2">
    <source>
        <dbReference type="SAM" id="Phobius"/>
    </source>
</evidence>
<gene>
    <name evidence="3" type="ORF">AB447_220810</name>
    <name evidence="4" type="ORF">P8828_17625</name>
</gene>
<dbReference type="EMBL" id="JARRTL010000019">
    <property type="protein sequence ID" value="MEC0486604.1"/>
    <property type="molecule type" value="Genomic_DNA"/>
</dbReference>
<dbReference type="EMBL" id="LECW02000024">
    <property type="protein sequence ID" value="KRT92974.1"/>
    <property type="molecule type" value="Genomic_DNA"/>
</dbReference>
<keyword evidence="6" id="KW-1185">Reference proteome</keyword>
<evidence type="ECO:0000256" key="1">
    <source>
        <dbReference type="SAM" id="MobiDB-lite"/>
    </source>
</evidence>
<evidence type="ECO:0000313" key="5">
    <source>
        <dbReference type="Proteomes" id="UP000036168"/>
    </source>
</evidence>
<reference evidence="4 6" key="3">
    <citation type="submission" date="2023-03" db="EMBL/GenBank/DDBJ databases">
        <title>Agriculturally important microbes genome sequencing.</title>
        <authorList>
            <person name="Dunlap C."/>
        </authorList>
    </citation>
    <scope>NUCLEOTIDE SEQUENCE [LARGE SCALE GENOMIC DNA]</scope>
    <source>
        <strain evidence="4 6">CBP-3203</strain>
    </source>
</reference>
<reference evidence="3 5" key="1">
    <citation type="journal article" date="2015" name="Int. J. Syst. Evol. Microbiol.">
        <title>Bacillus glycinifermentans sp. nov., isolated from fermented soybean paste.</title>
        <authorList>
            <person name="Kim S.J."/>
            <person name="Dunlap C.A."/>
            <person name="Kwon S.W."/>
            <person name="Rooney A.P."/>
        </authorList>
    </citation>
    <scope>NUCLEOTIDE SEQUENCE [LARGE SCALE GENOMIC DNA]</scope>
    <source>
        <strain evidence="3 5">GO-13</strain>
    </source>
</reference>
<dbReference type="Proteomes" id="UP000036168">
    <property type="component" value="Unassembled WGS sequence"/>
</dbReference>
<dbReference type="AlphaFoldDB" id="A0A0T6BN21"/>
<dbReference type="STRING" id="1664069.BGLY_2472"/>
<name>A0A0T6BN21_9BACI</name>
<feature type="transmembrane region" description="Helical" evidence="2">
    <location>
        <begin position="7"/>
        <end position="27"/>
    </location>
</feature>
<proteinExistence type="predicted"/>
<evidence type="ECO:0000313" key="6">
    <source>
        <dbReference type="Proteomes" id="UP001341297"/>
    </source>
</evidence>
<reference evidence="3" key="2">
    <citation type="submission" date="2015-10" db="EMBL/GenBank/DDBJ databases">
        <authorList>
            <person name="Gilbert D.G."/>
        </authorList>
    </citation>
    <scope>NUCLEOTIDE SEQUENCE</scope>
    <source>
        <strain evidence="3">GO-13</strain>
    </source>
</reference>
<feature type="transmembrane region" description="Helical" evidence="2">
    <location>
        <begin position="60"/>
        <end position="79"/>
    </location>
</feature>
<protein>
    <submittedName>
        <fullName evidence="4">YndM family protein</fullName>
    </submittedName>
</protein>
<keyword evidence="2" id="KW-1133">Transmembrane helix</keyword>
<evidence type="ECO:0000313" key="4">
    <source>
        <dbReference type="EMBL" id="MEC0486604.1"/>
    </source>
</evidence>
<keyword evidence="2" id="KW-0472">Membrane</keyword>
<comment type="caution">
    <text evidence="3">The sequence shown here is derived from an EMBL/GenBank/DDBJ whole genome shotgun (WGS) entry which is preliminary data.</text>
</comment>
<dbReference type="Pfam" id="PF10710">
    <property type="entry name" value="DUF2512"/>
    <property type="match status" value="1"/>
</dbReference>
<keyword evidence="2" id="KW-0812">Transmembrane</keyword>
<dbReference type="InterPro" id="IPR019649">
    <property type="entry name" value="DUF2512"/>
</dbReference>
<feature type="transmembrane region" description="Helical" evidence="2">
    <location>
        <begin position="85"/>
        <end position="106"/>
    </location>
</feature>
<sequence length="151" mass="16923">MKHVWALCLKFIASLVLLYVILTLFFGVPFGDVFVLTLILGIVSYLVGDLWLLPRTNNTTATMADFGLALILIWAILAMQDNPPYASLAMASIISAIGVTVFEYFFHRYMAANVLEETGDEKRKNTGSLQYQHEASDELFPVSPSEKRDKK</sequence>
<dbReference type="OrthoDB" id="2111682at2"/>
<accession>A0A0T6BN21</accession>
<feature type="region of interest" description="Disordered" evidence="1">
    <location>
        <begin position="123"/>
        <end position="151"/>
    </location>
</feature>
<evidence type="ECO:0000313" key="3">
    <source>
        <dbReference type="EMBL" id="KRT92974.1"/>
    </source>
</evidence>
<organism evidence="3 5">
    <name type="scientific">Bacillus glycinifermentans</name>
    <dbReference type="NCBI Taxonomy" id="1664069"/>
    <lineage>
        <taxon>Bacteria</taxon>
        <taxon>Bacillati</taxon>
        <taxon>Bacillota</taxon>
        <taxon>Bacilli</taxon>
        <taxon>Bacillales</taxon>
        <taxon>Bacillaceae</taxon>
        <taxon>Bacillus</taxon>
    </lineage>
</organism>
<dbReference type="Proteomes" id="UP001341297">
    <property type="component" value="Unassembled WGS sequence"/>
</dbReference>
<dbReference type="RefSeq" id="WP_048353812.1">
    <property type="nucleotide sequence ID" value="NZ_CP023481.1"/>
</dbReference>
<feature type="transmembrane region" description="Helical" evidence="2">
    <location>
        <begin position="33"/>
        <end position="53"/>
    </location>
</feature>